<dbReference type="OrthoDB" id="409273at2759"/>
<evidence type="ECO:0008006" key="3">
    <source>
        <dbReference type="Google" id="ProtNLM"/>
    </source>
</evidence>
<dbReference type="InterPro" id="IPR036397">
    <property type="entry name" value="RNaseH_sf"/>
</dbReference>
<proteinExistence type="predicted"/>
<dbReference type="Proteomes" id="UP000765509">
    <property type="component" value="Unassembled WGS sequence"/>
</dbReference>
<dbReference type="PANTHER" id="PTHR11439">
    <property type="entry name" value="GAG-POL-RELATED RETROTRANSPOSON"/>
    <property type="match status" value="1"/>
</dbReference>
<dbReference type="PANTHER" id="PTHR11439:SF467">
    <property type="entry name" value="INTEGRASE CATALYTIC DOMAIN-CONTAINING PROTEIN"/>
    <property type="match status" value="1"/>
</dbReference>
<dbReference type="EMBL" id="AVOT02021664">
    <property type="protein sequence ID" value="MBW0510618.1"/>
    <property type="molecule type" value="Genomic_DNA"/>
</dbReference>
<comment type="caution">
    <text evidence="1">The sequence shown here is derived from an EMBL/GenBank/DDBJ whole genome shotgun (WGS) entry which is preliminary data.</text>
</comment>
<name>A0A9Q3DZ05_9BASI</name>
<sequence>MDLSSERARRIDKEYLSQIGMLLYIAQATRPDIMFSVNLLAHFSKNTTPKHWAALDHLIAYMRGSSDKALVIQADGCDRSLKVYVDANWGGEGSRSQHGFIVFLMGAPIAWNSKRQTCVASSTCQAEYMAMSFAAKTGNWISQNIAAITGNITPLLLSDNQSAVKIATNSGSQKNSRRIQQEFHLINELVTNQHVWIKWIASGDQKADIFTKKLAKIKVNEFCKGILF</sequence>
<organism evidence="1 2">
    <name type="scientific">Austropuccinia psidii MF-1</name>
    <dbReference type="NCBI Taxonomy" id="1389203"/>
    <lineage>
        <taxon>Eukaryota</taxon>
        <taxon>Fungi</taxon>
        <taxon>Dikarya</taxon>
        <taxon>Basidiomycota</taxon>
        <taxon>Pucciniomycotina</taxon>
        <taxon>Pucciniomycetes</taxon>
        <taxon>Pucciniales</taxon>
        <taxon>Sphaerophragmiaceae</taxon>
        <taxon>Austropuccinia</taxon>
    </lineage>
</organism>
<reference evidence="1" key="1">
    <citation type="submission" date="2021-03" db="EMBL/GenBank/DDBJ databases">
        <title>Draft genome sequence of rust myrtle Austropuccinia psidii MF-1, a brazilian biotype.</title>
        <authorList>
            <person name="Quecine M.C."/>
            <person name="Pachon D.M.R."/>
            <person name="Bonatelli M.L."/>
            <person name="Correr F.H."/>
            <person name="Franceschini L.M."/>
            <person name="Leite T.F."/>
            <person name="Margarido G.R.A."/>
            <person name="Almeida C.A."/>
            <person name="Ferrarezi J.A."/>
            <person name="Labate C.A."/>
        </authorList>
    </citation>
    <scope>NUCLEOTIDE SEQUENCE</scope>
    <source>
        <strain evidence="1">MF-1</strain>
    </source>
</reference>
<evidence type="ECO:0000313" key="2">
    <source>
        <dbReference type="Proteomes" id="UP000765509"/>
    </source>
</evidence>
<dbReference type="GO" id="GO:0003676">
    <property type="term" value="F:nucleic acid binding"/>
    <property type="evidence" value="ECO:0007669"/>
    <property type="project" value="InterPro"/>
</dbReference>
<dbReference type="Gene3D" id="3.30.420.10">
    <property type="entry name" value="Ribonuclease H-like superfamily/Ribonuclease H"/>
    <property type="match status" value="1"/>
</dbReference>
<accession>A0A9Q3DZ05</accession>
<gene>
    <name evidence="1" type="ORF">O181_050333</name>
</gene>
<dbReference type="CDD" id="cd09272">
    <property type="entry name" value="RNase_HI_RT_Ty1"/>
    <property type="match status" value="1"/>
</dbReference>
<dbReference type="AlphaFoldDB" id="A0A9Q3DZ05"/>
<evidence type="ECO:0000313" key="1">
    <source>
        <dbReference type="EMBL" id="MBW0510618.1"/>
    </source>
</evidence>
<keyword evidence="2" id="KW-1185">Reference proteome</keyword>
<protein>
    <recommendedName>
        <fullName evidence="3">Copia protein</fullName>
    </recommendedName>
</protein>